<dbReference type="EMBL" id="JAGPXF010000001">
    <property type="protein sequence ID" value="KAH7261570.1"/>
    <property type="molecule type" value="Genomic_DNA"/>
</dbReference>
<proteinExistence type="predicted"/>
<protein>
    <submittedName>
        <fullName evidence="1">Uncharacterized protein</fullName>
    </submittedName>
</protein>
<dbReference type="AlphaFoldDB" id="A0A8K0WHR8"/>
<organism evidence="1 2">
    <name type="scientific">Fusarium tricinctum</name>
    <dbReference type="NCBI Taxonomy" id="61284"/>
    <lineage>
        <taxon>Eukaryota</taxon>
        <taxon>Fungi</taxon>
        <taxon>Dikarya</taxon>
        <taxon>Ascomycota</taxon>
        <taxon>Pezizomycotina</taxon>
        <taxon>Sordariomycetes</taxon>
        <taxon>Hypocreomycetidae</taxon>
        <taxon>Hypocreales</taxon>
        <taxon>Nectriaceae</taxon>
        <taxon>Fusarium</taxon>
        <taxon>Fusarium tricinctum species complex</taxon>
    </lineage>
</organism>
<dbReference type="Proteomes" id="UP000813427">
    <property type="component" value="Unassembled WGS sequence"/>
</dbReference>
<evidence type="ECO:0000313" key="1">
    <source>
        <dbReference type="EMBL" id="KAH7261570.1"/>
    </source>
</evidence>
<reference evidence="1" key="1">
    <citation type="journal article" date="2021" name="Nat. Commun.">
        <title>Genetic determinants of endophytism in the Arabidopsis root mycobiome.</title>
        <authorList>
            <person name="Mesny F."/>
            <person name="Miyauchi S."/>
            <person name="Thiergart T."/>
            <person name="Pickel B."/>
            <person name="Atanasova L."/>
            <person name="Karlsson M."/>
            <person name="Huettel B."/>
            <person name="Barry K.W."/>
            <person name="Haridas S."/>
            <person name="Chen C."/>
            <person name="Bauer D."/>
            <person name="Andreopoulos W."/>
            <person name="Pangilinan J."/>
            <person name="LaButti K."/>
            <person name="Riley R."/>
            <person name="Lipzen A."/>
            <person name="Clum A."/>
            <person name="Drula E."/>
            <person name="Henrissat B."/>
            <person name="Kohler A."/>
            <person name="Grigoriev I.V."/>
            <person name="Martin F.M."/>
            <person name="Hacquard S."/>
        </authorList>
    </citation>
    <scope>NUCLEOTIDE SEQUENCE</scope>
    <source>
        <strain evidence="1">MPI-SDFR-AT-0068</strain>
    </source>
</reference>
<name>A0A8K0WHR8_9HYPO</name>
<keyword evidence="2" id="KW-1185">Reference proteome</keyword>
<evidence type="ECO:0000313" key="2">
    <source>
        <dbReference type="Proteomes" id="UP000813427"/>
    </source>
</evidence>
<accession>A0A8K0WHR8</accession>
<sequence length="193" mass="21976">MAAIIDLSYKVKLLLKPTAVLSPNGELISTVLSTFNMPLSITKQIIYAYIRKTENNINLKLIYKKRYAIIGGNINGVLTSTNNNGFNAGNINRKKVVEYMNSGIELPGESSLRLILVNKGINILVKSRIFRPEGMWLYIEVWPIFNYAGTKINYYVEVSFKTESRIIALTKHNTFISYLQDKGWFLCKDLLKT</sequence>
<comment type="caution">
    <text evidence="1">The sequence shown here is derived from an EMBL/GenBank/DDBJ whole genome shotgun (WGS) entry which is preliminary data.</text>
</comment>
<gene>
    <name evidence="1" type="ORF">BKA59DRAFT_488951</name>
</gene>
<dbReference type="OrthoDB" id="4573177at2759"/>